<dbReference type="Proteomes" id="UP000824621">
    <property type="component" value="Unassembled WGS sequence"/>
</dbReference>
<dbReference type="InterPro" id="IPR029063">
    <property type="entry name" value="SAM-dependent_MTases_sf"/>
</dbReference>
<dbReference type="Pfam" id="PF08241">
    <property type="entry name" value="Methyltransf_11"/>
    <property type="match status" value="1"/>
</dbReference>
<proteinExistence type="predicted"/>
<sequence length="274" mass="30342">MSESQTENAAKTYYDSPDADAFYSAVWGGEDIHVGLYDDVRDIRTASRQTVDRMLGKILPVAGKKVVDLGSGYGGAARVLAGEHDADVTCINIAEVENRRNRELTAKAGLDDRVRIIDGSFDDIPCDTASFDVAWSQDAILHAPDRDAVLDEVARVLKPGGEFIFTDPMQADRLEDAAALQPIYDRIHLPDLASFAFYDEALTARGFEPVEVEKMPAQLGRHYGRVREELEARRDELPLDPEFVDRMLSGLKLWVDGAADGKLAWGIMHYRKAA</sequence>
<dbReference type="Gene3D" id="3.40.50.150">
    <property type="entry name" value="Vaccinia Virus protein VP39"/>
    <property type="match status" value="1"/>
</dbReference>
<keyword evidence="1" id="KW-0808">Transferase</keyword>
<dbReference type="SUPFAM" id="SSF53335">
    <property type="entry name" value="S-adenosyl-L-methionine-dependent methyltransferases"/>
    <property type="match status" value="1"/>
</dbReference>
<gene>
    <name evidence="3" type="ORF">KCN53_13670</name>
</gene>
<dbReference type="GO" id="GO:0032259">
    <property type="term" value="P:methylation"/>
    <property type="evidence" value="ECO:0007669"/>
    <property type="project" value="UniProtKB-KW"/>
</dbReference>
<dbReference type="EMBL" id="JAGSGB010000003">
    <property type="protein sequence ID" value="MBZ6379680.1"/>
    <property type="molecule type" value="Genomic_DNA"/>
</dbReference>
<keyword evidence="3" id="KW-0489">Methyltransferase</keyword>
<evidence type="ECO:0000259" key="2">
    <source>
        <dbReference type="Pfam" id="PF08241"/>
    </source>
</evidence>
<organism evidence="3 4">
    <name type="scientific">Pacificimonas aurantium</name>
    <dbReference type="NCBI Taxonomy" id="1250540"/>
    <lineage>
        <taxon>Bacteria</taxon>
        <taxon>Pseudomonadati</taxon>
        <taxon>Pseudomonadota</taxon>
        <taxon>Alphaproteobacteria</taxon>
        <taxon>Sphingomonadales</taxon>
        <taxon>Sphingosinicellaceae</taxon>
        <taxon>Pacificimonas</taxon>
    </lineage>
</organism>
<protein>
    <submittedName>
        <fullName evidence="3">Methyltransferase domain-containing protein</fullName>
    </submittedName>
</protein>
<evidence type="ECO:0000313" key="3">
    <source>
        <dbReference type="EMBL" id="MBZ6379680.1"/>
    </source>
</evidence>
<dbReference type="PANTHER" id="PTHR44068">
    <property type="entry name" value="ZGC:194242"/>
    <property type="match status" value="1"/>
</dbReference>
<evidence type="ECO:0000313" key="4">
    <source>
        <dbReference type="Proteomes" id="UP000824621"/>
    </source>
</evidence>
<reference evidence="3 4" key="1">
    <citation type="submission" date="2021-04" db="EMBL/GenBank/DDBJ databases">
        <authorList>
            <person name="Pira H."/>
            <person name="Risdian C."/>
            <person name="Wink J."/>
        </authorList>
    </citation>
    <scope>NUCLEOTIDE SEQUENCE [LARGE SCALE GENOMIC DNA]</scope>
    <source>
        <strain evidence="3 4">DSM 107782</strain>
    </source>
</reference>
<feature type="domain" description="Methyltransferase type 11" evidence="2">
    <location>
        <begin position="67"/>
        <end position="165"/>
    </location>
</feature>
<evidence type="ECO:0000256" key="1">
    <source>
        <dbReference type="ARBA" id="ARBA00022679"/>
    </source>
</evidence>
<dbReference type="CDD" id="cd02440">
    <property type="entry name" value="AdoMet_MTases"/>
    <property type="match status" value="1"/>
</dbReference>
<accession>A0ABS7WMQ5</accession>
<name>A0ABS7WMQ5_9SPHN</name>
<keyword evidence="4" id="KW-1185">Reference proteome</keyword>
<dbReference type="RefSeq" id="WP_172406327.1">
    <property type="nucleotide sequence ID" value="NZ_JAGSGB010000003.1"/>
</dbReference>
<dbReference type="PANTHER" id="PTHR44068:SF11">
    <property type="entry name" value="GERANYL DIPHOSPHATE 2-C-METHYLTRANSFERASE"/>
    <property type="match status" value="1"/>
</dbReference>
<comment type="caution">
    <text evidence="3">The sequence shown here is derived from an EMBL/GenBank/DDBJ whole genome shotgun (WGS) entry which is preliminary data.</text>
</comment>
<dbReference type="GO" id="GO:0008168">
    <property type="term" value="F:methyltransferase activity"/>
    <property type="evidence" value="ECO:0007669"/>
    <property type="project" value="UniProtKB-KW"/>
</dbReference>
<dbReference type="InterPro" id="IPR050447">
    <property type="entry name" value="Erg6_SMT_methyltransf"/>
</dbReference>
<dbReference type="InterPro" id="IPR013216">
    <property type="entry name" value="Methyltransf_11"/>
</dbReference>